<dbReference type="AlphaFoldDB" id="A0A1Y2G659"/>
<comment type="caution">
    <text evidence="1">The sequence shown here is derived from an EMBL/GenBank/DDBJ whole genome shotgun (WGS) entry which is preliminary data.</text>
</comment>
<reference evidence="1 2" key="1">
    <citation type="submission" date="2016-07" db="EMBL/GenBank/DDBJ databases">
        <title>Pervasive Adenine N6-methylation of Active Genes in Fungi.</title>
        <authorList>
            <consortium name="DOE Joint Genome Institute"/>
            <person name="Mondo S.J."/>
            <person name="Dannebaum R.O."/>
            <person name="Kuo R.C."/>
            <person name="Labutti K."/>
            <person name="Haridas S."/>
            <person name="Kuo A."/>
            <person name="Salamov A."/>
            <person name="Ahrendt S.R."/>
            <person name="Lipzen A."/>
            <person name="Sullivan W."/>
            <person name="Andreopoulos W.B."/>
            <person name="Clum A."/>
            <person name="Lindquist E."/>
            <person name="Daum C."/>
            <person name="Ramamoorthy G.K."/>
            <person name="Gryganskyi A."/>
            <person name="Culley D."/>
            <person name="Magnuson J.K."/>
            <person name="James T.Y."/>
            <person name="O'Malley M.A."/>
            <person name="Stajich J.E."/>
            <person name="Spatafora J.W."/>
            <person name="Visel A."/>
            <person name="Grigoriev I.V."/>
        </authorList>
    </citation>
    <scope>NUCLEOTIDE SEQUENCE [LARGE SCALE GENOMIC DNA]</scope>
    <source>
        <strain evidence="1 2">NRRL 3116</strain>
    </source>
</reference>
<sequence length="159" mass="17593">MPTASKPKNKKKNKKSALVTVANLDKMKKSDLVRRMEHEHPLLVLTTGSLNVNLGCALEGNDAEISAAIEGVRDVVRLAVQIKEKRARAAWPIYRRSYLALFDRETLDCIICPRISHVEHVPPDPPTLIFISTADSESLPASPLAQSVATKLLGDEKRF</sequence>
<organism evidence="1 2">
    <name type="scientific">Lobosporangium transversale</name>
    <dbReference type="NCBI Taxonomy" id="64571"/>
    <lineage>
        <taxon>Eukaryota</taxon>
        <taxon>Fungi</taxon>
        <taxon>Fungi incertae sedis</taxon>
        <taxon>Mucoromycota</taxon>
        <taxon>Mortierellomycotina</taxon>
        <taxon>Mortierellomycetes</taxon>
        <taxon>Mortierellales</taxon>
        <taxon>Mortierellaceae</taxon>
        <taxon>Lobosporangium</taxon>
    </lineage>
</organism>
<dbReference type="InParanoid" id="A0A1Y2G659"/>
<dbReference type="Proteomes" id="UP000193648">
    <property type="component" value="Unassembled WGS sequence"/>
</dbReference>
<gene>
    <name evidence="1" type="ORF">BCR41DRAFT_229971</name>
</gene>
<proteinExistence type="predicted"/>
<dbReference type="RefSeq" id="XP_021875581.1">
    <property type="nucleotide sequence ID" value="XM_022020062.1"/>
</dbReference>
<dbReference type="GeneID" id="33561906"/>
<keyword evidence="2" id="KW-1185">Reference proteome</keyword>
<evidence type="ECO:0000313" key="2">
    <source>
        <dbReference type="Proteomes" id="UP000193648"/>
    </source>
</evidence>
<accession>A0A1Y2G659</accession>
<protein>
    <submittedName>
        <fullName evidence="1">Uncharacterized protein</fullName>
    </submittedName>
</protein>
<dbReference type="EMBL" id="MCFF01000075">
    <property type="protein sequence ID" value="ORY97035.1"/>
    <property type="molecule type" value="Genomic_DNA"/>
</dbReference>
<evidence type="ECO:0000313" key="1">
    <source>
        <dbReference type="EMBL" id="ORY97035.1"/>
    </source>
</evidence>
<name>A0A1Y2G659_9FUNG</name>